<dbReference type="Pfam" id="PF00651">
    <property type="entry name" value="BTB"/>
    <property type="match status" value="1"/>
</dbReference>
<dbReference type="SMR" id="A0A3B6SIX1"/>
<protein>
    <recommendedName>
        <fullName evidence="3">BTB domain-containing protein</fullName>
    </recommendedName>
</protein>
<dbReference type="Gene3D" id="3.30.710.10">
    <property type="entry name" value="Potassium Channel Kv1.1, Chain A"/>
    <property type="match status" value="1"/>
</dbReference>
<dbReference type="SMART" id="SM00225">
    <property type="entry name" value="BTB"/>
    <property type="match status" value="1"/>
</dbReference>
<evidence type="ECO:0000313" key="4">
    <source>
        <dbReference type="EnsemblPlants" id="TraesCS7B02G375000.1"/>
    </source>
</evidence>
<dbReference type="PANTHER" id="PTHR26379">
    <property type="entry name" value="BTB/POZ AND MATH DOMAIN-CONTAINING PROTEIN 1"/>
    <property type="match status" value="1"/>
</dbReference>
<dbReference type="PANTHER" id="PTHR26379:SF445">
    <property type="entry name" value="BTB DOMAIN-CONTAINING PROTEIN"/>
    <property type="match status" value="1"/>
</dbReference>
<dbReference type="Gramene" id="TraesCS7B02G375000.1">
    <property type="protein sequence ID" value="TraesCS7B02G375000.1"/>
    <property type="gene ID" value="TraesCS7B02G375000"/>
</dbReference>
<accession>A0A3B6SIX1</accession>
<keyword evidence="5" id="KW-1185">Reference proteome</keyword>
<evidence type="ECO:0000256" key="1">
    <source>
        <dbReference type="ARBA" id="ARBA00004906"/>
    </source>
</evidence>
<dbReference type="InterPro" id="IPR045005">
    <property type="entry name" value="BPM1-6"/>
</dbReference>
<feature type="domain" description="BTB" evidence="3">
    <location>
        <begin position="3"/>
        <end position="70"/>
    </location>
</feature>
<comment type="similarity">
    <text evidence="2">Belongs to the Tdpoz family.</text>
</comment>
<dbReference type="SUPFAM" id="SSF54695">
    <property type="entry name" value="POZ domain"/>
    <property type="match status" value="1"/>
</dbReference>
<organism evidence="4">
    <name type="scientific">Triticum aestivum</name>
    <name type="common">Wheat</name>
    <dbReference type="NCBI Taxonomy" id="4565"/>
    <lineage>
        <taxon>Eukaryota</taxon>
        <taxon>Viridiplantae</taxon>
        <taxon>Streptophyta</taxon>
        <taxon>Embryophyta</taxon>
        <taxon>Tracheophyta</taxon>
        <taxon>Spermatophyta</taxon>
        <taxon>Magnoliopsida</taxon>
        <taxon>Liliopsida</taxon>
        <taxon>Poales</taxon>
        <taxon>Poaceae</taxon>
        <taxon>BOP clade</taxon>
        <taxon>Pooideae</taxon>
        <taxon>Triticodae</taxon>
        <taxon>Triticeae</taxon>
        <taxon>Triticinae</taxon>
        <taxon>Triticum</taxon>
    </lineage>
</organism>
<dbReference type="InterPro" id="IPR056423">
    <property type="entry name" value="BACK_BPM_SPOP"/>
</dbReference>
<dbReference type="PROSITE" id="PS50097">
    <property type="entry name" value="BTB"/>
    <property type="match status" value="1"/>
</dbReference>
<reference evidence="4" key="1">
    <citation type="submission" date="2018-08" db="EMBL/GenBank/DDBJ databases">
        <authorList>
            <person name="Rossello M."/>
        </authorList>
    </citation>
    <scope>NUCLEOTIDE SEQUENCE [LARGE SCALE GENOMIC DNA]</scope>
    <source>
        <strain evidence="4">cv. Chinese Spring</strain>
    </source>
</reference>
<dbReference type="OrthoDB" id="685185at2759"/>
<proteinExistence type="inferred from homology"/>
<sequence length="176" mass="19271">MGSDVTFLVCQESFHAHKNILAARSPVSKAQFFGEMEEKSSRHVEIMDMEPEELGAMLHFIYTDTIPELEKQEEASTVMAQHLLAAADSFLLDRLKLICEAKLSGGITVDTAATTLALAQQHNCSRLKAKCVKFIVSTPEVLDAVLATEGYKHLEASCPLVLTELLKSAHGRNAEA</sequence>
<dbReference type="InterPro" id="IPR000210">
    <property type="entry name" value="BTB/POZ_dom"/>
</dbReference>
<evidence type="ECO:0000256" key="2">
    <source>
        <dbReference type="ARBA" id="ARBA00010846"/>
    </source>
</evidence>
<name>A0A3B6SIX1_WHEAT</name>
<evidence type="ECO:0000259" key="3">
    <source>
        <dbReference type="PROSITE" id="PS50097"/>
    </source>
</evidence>
<dbReference type="Proteomes" id="UP000019116">
    <property type="component" value="Chromosome 7B"/>
</dbReference>
<dbReference type="STRING" id="4565.A0A3B6SIX1"/>
<dbReference type="OMA" id="QESFHAH"/>
<dbReference type="EnsemblPlants" id="TraesCS7B02G375000.1">
    <property type="protein sequence ID" value="TraesCS7B02G375000.1"/>
    <property type="gene ID" value="TraesCS7B02G375000"/>
</dbReference>
<dbReference type="Pfam" id="PF24570">
    <property type="entry name" value="BACK_BPM_SPOP"/>
    <property type="match status" value="1"/>
</dbReference>
<dbReference type="Gene3D" id="1.25.40.420">
    <property type="match status" value="1"/>
</dbReference>
<reference evidence="4" key="2">
    <citation type="submission" date="2018-10" db="UniProtKB">
        <authorList>
            <consortium name="EnsemblPlants"/>
        </authorList>
    </citation>
    <scope>IDENTIFICATION</scope>
</reference>
<dbReference type="Gramene" id="TraesCS7B03G1007100.1">
    <property type="protein sequence ID" value="TraesCS7B03G1007100.1.CDS"/>
    <property type="gene ID" value="TraesCS7B03G1007100"/>
</dbReference>
<dbReference type="InterPro" id="IPR011333">
    <property type="entry name" value="SKP1/BTB/POZ_sf"/>
</dbReference>
<dbReference type="AlphaFoldDB" id="A0A3B6SIX1"/>
<evidence type="ECO:0000313" key="5">
    <source>
        <dbReference type="Proteomes" id="UP000019116"/>
    </source>
</evidence>
<dbReference type="GO" id="GO:0016567">
    <property type="term" value="P:protein ubiquitination"/>
    <property type="evidence" value="ECO:0007669"/>
    <property type="project" value="InterPro"/>
</dbReference>
<comment type="pathway">
    <text evidence="1">Protein modification; protein ubiquitination.</text>
</comment>